<dbReference type="RefSeq" id="WP_052437290.1">
    <property type="nucleotide sequence ID" value="NZ_BBLD01000011.1"/>
</dbReference>
<dbReference type="Gene3D" id="1.10.760.10">
    <property type="entry name" value="Cytochrome c-like domain"/>
    <property type="match status" value="2"/>
</dbReference>
<protein>
    <submittedName>
        <fullName evidence="7">Cytochrome c</fullName>
    </submittedName>
</protein>
<evidence type="ECO:0000313" key="8">
    <source>
        <dbReference type="Proteomes" id="UP001156669"/>
    </source>
</evidence>
<dbReference type="InterPro" id="IPR024167">
    <property type="entry name" value="Cytochrome_c4-like"/>
</dbReference>
<reference evidence="8" key="1">
    <citation type="journal article" date="2019" name="Int. J. Syst. Evol. Microbiol.">
        <title>The Global Catalogue of Microorganisms (GCM) 10K type strain sequencing project: providing services to taxonomists for standard genome sequencing and annotation.</title>
        <authorList>
            <consortium name="The Broad Institute Genomics Platform"/>
            <consortium name="The Broad Institute Genome Sequencing Center for Infectious Disease"/>
            <person name="Wu L."/>
            <person name="Ma J."/>
        </authorList>
    </citation>
    <scope>NUCLEOTIDE SEQUENCE [LARGE SCALE GENOMIC DNA]</scope>
    <source>
        <strain evidence="8">NBRC 110633</strain>
    </source>
</reference>
<dbReference type="InterPro" id="IPR009056">
    <property type="entry name" value="Cyt_c-like_dom"/>
</dbReference>
<dbReference type="PIRSF" id="PIRSF000005">
    <property type="entry name" value="Cytochrome_c4"/>
    <property type="match status" value="1"/>
</dbReference>
<keyword evidence="3 4" id="KW-0408">Iron</keyword>
<evidence type="ECO:0000256" key="3">
    <source>
        <dbReference type="ARBA" id="ARBA00023004"/>
    </source>
</evidence>
<keyword evidence="8" id="KW-1185">Reference proteome</keyword>
<dbReference type="EMBL" id="BSOE01000026">
    <property type="protein sequence ID" value="GLR04331.1"/>
    <property type="molecule type" value="Genomic_DNA"/>
</dbReference>
<dbReference type="PANTHER" id="PTHR33751:SF11">
    <property type="entry name" value="BLL4483 PROTEIN"/>
    <property type="match status" value="1"/>
</dbReference>
<evidence type="ECO:0000256" key="2">
    <source>
        <dbReference type="ARBA" id="ARBA00022723"/>
    </source>
</evidence>
<evidence type="ECO:0000259" key="6">
    <source>
        <dbReference type="PROSITE" id="PS51007"/>
    </source>
</evidence>
<dbReference type="InterPro" id="IPR050597">
    <property type="entry name" value="Cytochrome_c_Oxidase_Subunit"/>
</dbReference>
<accession>A0ABQ5Y4E0</accession>
<gene>
    <name evidence="7" type="ORF">GCM10007906_19190</name>
</gene>
<evidence type="ECO:0000313" key="7">
    <source>
        <dbReference type="EMBL" id="GLR04331.1"/>
    </source>
</evidence>
<proteinExistence type="predicted"/>
<dbReference type="InterPro" id="IPR036909">
    <property type="entry name" value="Cyt_c-like_dom_sf"/>
</dbReference>
<dbReference type="PANTHER" id="PTHR33751">
    <property type="entry name" value="CBB3-TYPE CYTOCHROME C OXIDASE SUBUNIT FIXP"/>
    <property type="match status" value="1"/>
</dbReference>
<evidence type="ECO:0000256" key="5">
    <source>
        <dbReference type="SAM" id="SignalP"/>
    </source>
</evidence>
<dbReference type="Pfam" id="PF00034">
    <property type="entry name" value="Cytochrom_C"/>
    <property type="match status" value="1"/>
</dbReference>
<evidence type="ECO:0000256" key="1">
    <source>
        <dbReference type="ARBA" id="ARBA00022617"/>
    </source>
</evidence>
<dbReference type="PROSITE" id="PS51007">
    <property type="entry name" value="CYTC"/>
    <property type="match status" value="2"/>
</dbReference>
<organism evidence="7 8">
    <name type="scientific">Vibrio hyugaensis</name>
    <dbReference type="NCBI Taxonomy" id="1534743"/>
    <lineage>
        <taxon>Bacteria</taxon>
        <taxon>Pseudomonadati</taxon>
        <taxon>Pseudomonadota</taxon>
        <taxon>Gammaproteobacteria</taxon>
        <taxon>Vibrionales</taxon>
        <taxon>Vibrionaceae</taxon>
        <taxon>Vibrio</taxon>
    </lineage>
</organism>
<feature type="chain" id="PRO_5047168247" evidence="5">
    <location>
        <begin position="27"/>
        <end position="208"/>
    </location>
</feature>
<feature type="signal peptide" evidence="5">
    <location>
        <begin position="1"/>
        <end position="26"/>
    </location>
</feature>
<keyword evidence="2 4" id="KW-0479">Metal-binding</keyword>
<sequence>MSKQRHGSAVLSMSFLSLGLSFSVVAEQSVVEVCADCHGQDGQARENTIPNLWGLSESYLTSQVKAFREQKRTSTFMQPIVHDLTDEQIKQAVAHYVAQPDAKTFTIKWRGETWPGDISLGEQIAYSGKWQDNVPACVSCHGPSGVGVDPSFPRLAGQNADYLKKQLMAWKQDKRPPGVLGSMVSISKALSDEEIAAVSDYFANLGEQ</sequence>
<feature type="domain" description="Cytochrome c" evidence="6">
    <location>
        <begin position="116"/>
        <end position="206"/>
    </location>
</feature>
<name>A0ABQ5Y4E0_9VIBR</name>
<evidence type="ECO:0000256" key="4">
    <source>
        <dbReference type="PROSITE-ProRule" id="PRU00433"/>
    </source>
</evidence>
<dbReference type="Proteomes" id="UP001156669">
    <property type="component" value="Unassembled WGS sequence"/>
</dbReference>
<dbReference type="SUPFAM" id="SSF46626">
    <property type="entry name" value="Cytochrome c"/>
    <property type="match status" value="2"/>
</dbReference>
<comment type="caution">
    <text evidence="7">The sequence shown here is derived from an EMBL/GenBank/DDBJ whole genome shotgun (WGS) entry which is preliminary data.</text>
</comment>
<feature type="domain" description="Cytochrome c" evidence="6">
    <location>
        <begin position="2"/>
        <end position="100"/>
    </location>
</feature>
<keyword evidence="5" id="KW-0732">Signal</keyword>
<keyword evidence="1 4" id="KW-0349">Heme</keyword>